<accession>A0ABR8DZV1</accession>
<evidence type="ECO:0000256" key="2">
    <source>
        <dbReference type="ARBA" id="ARBA00022525"/>
    </source>
</evidence>
<dbReference type="PANTHER" id="PTHR38340:SF1">
    <property type="entry name" value="S-LAYER PROTEIN"/>
    <property type="match status" value="1"/>
</dbReference>
<gene>
    <name evidence="3" type="ORF">H6G97_34690</name>
</gene>
<dbReference type="EMBL" id="JACJSI010000157">
    <property type="protein sequence ID" value="MBD2534386.1"/>
    <property type="molecule type" value="Genomic_DNA"/>
</dbReference>
<sequence>MNAGISTGNNLLSGGDGNDSLSISGDIINYSDQDFYYLSSGNNTLNGGAGNDTLTADYSTGNNFFSGGDGNDSFNFITNSVDTDLSDLVIQTVDGGNGNDSLFAIYNFTAGGITSTFNATTNTGSITVGTYRVNYNNIEQLNISGTAYDDLIVGSNGNDTLKGYSGNDILTGSKGNDTLIGEYGTDTFTFNSFNEGVDIINDFNATTINELIQVSAAGFGGGLSSGSLQVSQLTIGTSATTNTQRFIYNSATGGLFFDQDGSKSGFTQVQFAQLSTGLSLSENNFVVV</sequence>
<dbReference type="InterPro" id="IPR050557">
    <property type="entry name" value="RTX_toxin/Mannuronan_C5-epim"/>
</dbReference>
<dbReference type="Proteomes" id="UP000623440">
    <property type="component" value="Unassembled WGS sequence"/>
</dbReference>
<dbReference type="SUPFAM" id="SSF51120">
    <property type="entry name" value="beta-Roll"/>
    <property type="match status" value="2"/>
</dbReference>
<comment type="subcellular location">
    <subcellularLocation>
        <location evidence="1">Secreted</location>
    </subcellularLocation>
</comment>
<proteinExistence type="predicted"/>
<evidence type="ECO:0000313" key="3">
    <source>
        <dbReference type="EMBL" id="MBD2534386.1"/>
    </source>
</evidence>
<keyword evidence="2" id="KW-0964">Secreted</keyword>
<dbReference type="Pfam" id="PF00353">
    <property type="entry name" value="HemolysinCabind"/>
    <property type="match status" value="5"/>
</dbReference>
<reference evidence="3 4" key="1">
    <citation type="journal article" date="2020" name="ISME J.">
        <title>Comparative genomics reveals insights into cyanobacterial evolution and habitat adaptation.</title>
        <authorList>
            <person name="Chen M.Y."/>
            <person name="Teng W.K."/>
            <person name="Zhao L."/>
            <person name="Hu C.X."/>
            <person name="Zhou Y.K."/>
            <person name="Han B.P."/>
            <person name="Song L.R."/>
            <person name="Shu W.S."/>
        </authorList>
    </citation>
    <scope>NUCLEOTIDE SEQUENCE [LARGE SCALE GENOMIC DNA]</scope>
    <source>
        <strain evidence="3 4">FACHB-838</strain>
    </source>
</reference>
<protein>
    <submittedName>
        <fullName evidence="3">Calcium-binding protein</fullName>
    </submittedName>
</protein>
<evidence type="ECO:0000256" key="1">
    <source>
        <dbReference type="ARBA" id="ARBA00004613"/>
    </source>
</evidence>
<dbReference type="InterPro" id="IPR001343">
    <property type="entry name" value="Hemolysn_Ca-bd"/>
</dbReference>
<dbReference type="PRINTS" id="PR00313">
    <property type="entry name" value="CABNDNGRPT"/>
</dbReference>
<keyword evidence="4" id="KW-1185">Reference proteome</keyword>
<evidence type="ECO:0000313" key="4">
    <source>
        <dbReference type="Proteomes" id="UP000623440"/>
    </source>
</evidence>
<organism evidence="3 4">
    <name type="scientific">Nostoc flagelliforme FACHB-838</name>
    <dbReference type="NCBI Taxonomy" id="2692904"/>
    <lineage>
        <taxon>Bacteria</taxon>
        <taxon>Bacillati</taxon>
        <taxon>Cyanobacteriota</taxon>
        <taxon>Cyanophyceae</taxon>
        <taxon>Nostocales</taxon>
        <taxon>Nostocaceae</taxon>
        <taxon>Nostoc</taxon>
    </lineage>
</organism>
<dbReference type="InterPro" id="IPR011049">
    <property type="entry name" value="Serralysin-like_metalloprot_C"/>
</dbReference>
<dbReference type="PANTHER" id="PTHR38340">
    <property type="entry name" value="S-LAYER PROTEIN"/>
    <property type="match status" value="1"/>
</dbReference>
<name>A0ABR8DZV1_9NOSO</name>
<comment type="caution">
    <text evidence="3">The sequence shown here is derived from an EMBL/GenBank/DDBJ whole genome shotgun (WGS) entry which is preliminary data.</text>
</comment>
<dbReference type="Gene3D" id="2.150.10.10">
    <property type="entry name" value="Serralysin-like metalloprotease, C-terminal"/>
    <property type="match status" value="2"/>
</dbReference>